<reference evidence="6" key="1">
    <citation type="submission" date="2019-08" db="EMBL/GenBank/DDBJ databases">
        <authorList>
            <person name="Kucharzyk K."/>
            <person name="Murdoch R.W."/>
            <person name="Higgins S."/>
            <person name="Loffler F."/>
        </authorList>
    </citation>
    <scope>NUCLEOTIDE SEQUENCE</scope>
</reference>
<protein>
    <submittedName>
        <fullName evidence="6">50S ribosomal protein L21</fullName>
    </submittedName>
</protein>
<dbReference type="GO" id="GO:1990904">
    <property type="term" value="C:ribonucleoprotein complex"/>
    <property type="evidence" value="ECO:0007669"/>
    <property type="project" value="UniProtKB-KW"/>
</dbReference>
<keyword evidence="2" id="KW-0699">rRNA-binding</keyword>
<dbReference type="GO" id="GO:0006412">
    <property type="term" value="P:translation"/>
    <property type="evidence" value="ECO:0007669"/>
    <property type="project" value="InterPro"/>
</dbReference>
<dbReference type="GO" id="GO:0003735">
    <property type="term" value="F:structural constituent of ribosome"/>
    <property type="evidence" value="ECO:0007669"/>
    <property type="project" value="InterPro"/>
</dbReference>
<evidence type="ECO:0000256" key="4">
    <source>
        <dbReference type="ARBA" id="ARBA00022980"/>
    </source>
</evidence>
<dbReference type="InterPro" id="IPR018258">
    <property type="entry name" value="Ribosomal_bL21_CS"/>
</dbReference>
<evidence type="ECO:0000256" key="1">
    <source>
        <dbReference type="ARBA" id="ARBA00008563"/>
    </source>
</evidence>
<accession>A0A644VYG3</accession>
<dbReference type="InterPro" id="IPR036164">
    <property type="entry name" value="bL21-like_sf"/>
</dbReference>
<dbReference type="InterPro" id="IPR001787">
    <property type="entry name" value="Ribosomal_bL21"/>
</dbReference>
<dbReference type="InterPro" id="IPR028909">
    <property type="entry name" value="bL21-like"/>
</dbReference>
<evidence type="ECO:0000313" key="6">
    <source>
        <dbReference type="EMBL" id="MPL95343.1"/>
    </source>
</evidence>
<keyword evidence="4 6" id="KW-0689">Ribosomal protein</keyword>
<dbReference type="AlphaFoldDB" id="A0A644VYG3"/>
<evidence type="ECO:0000256" key="5">
    <source>
        <dbReference type="ARBA" id="ARBA00023274"/>
    </source>
</evidence>
<dbReference type="HAMAP" id="MF_01363">
    <property type="entry name" value="Ribosomal_bL21"/>
    <property type="match status" value="1"/>
</dbReference>
<dbReference type="EMBL" id="VSSQ01000463">
    <property type="protein sequence ID" value="MPL95343.1"/>
    <property type="molecule type" value="Genomic_DNA"/>
</dbReference>
<dbReference type="SUPFAM" id="SSF141091">
    <property type="entry name" value="L21p-like"/>
    <property type="match status" value="1"/>
</dbReference>
<evidence type="ECO:0000256" key="3">
    <source>
        <dbReference type="ARBA" id="ARBA00022884"/>
    </source>
</evidence>
<dbReference type="PANTHER" id="PTHR21349">
    <property type="entry name" value="50S RIBOSOMAL PROTEIN L21"/>
    <property type="match status" value="1"/>
</dbReference>
<proteinExistence type="inferred from homology"/>
<comment type="caution">
    <text evidence="6">The sequence shown here is derived from an EMBL/GenBank/DDBJ whole genome shotgun (WGS) entry which is preliminary data.</text>
</comment>
<dbReference type="NCBIfam" id="TIGR00061">
    <property type="entry name" value="L21"/>
    <property type="match status" value="1"/>
</dbReference>
<name>A0A644VYG3_9ZZZZ</name>
<organism evidence="6">
    <name type="scientific">bioreactor metagenome</name>
    <dbReference type="NCBI Taxonomy" id="1076179"/>
    <lineage>
        <taxon>unclassified sequences</taxon>
        <taxon>metagenomes</taxon>
        <taxon>ecological metagenomes</taxon>
    </lineage>
</organism>
<dbReference type="PANTHER" id="PTHR21349:SF0">
    <property type="entry name" value="LARGE RIBOSOMAL SUBUNIT PROTEIN BL21M"/>
    <property type="match status" value="1"/>
</dbReference>
<dbReference type="GO" id="GO:0005840">
    <property type="term" value="C:ribosome"/>
    <property type="evidence" value="ECO:0007669"/>
    <property type="project" value="UniProtKB-KW"/>
</dbReference>
<sequence length="105" mass="11495">MYAIVETGGKQYRIQEGDLLKVESLGIAEGESVVLDKVLFVGGDDGISVGAPYVQGASVKASVVTNGKDRKVLVFKFKSKKNYRRLRGHRQHFTEIRIDSITPGA</sequence>
<keyword evidence="3" id="KW-0694">RNA-binding</keyword>
<dbReference type="GO" id="GO:0019843">
    <property type="term" value="F:rRNA binding"/>
    <property type="evidence" value="ECO:0007669"/>
    <property type="project" value="UniProtKB-KW"/>
</dbReference>
<dbReference type="Pfam" id="PF00829">
    <property type="entry name" value="Ribosomal_L21p"/>
    <property type="match status" value="1"/>
</dbReference>
<comment type="similarity">
    <text evidence="1">Belongs to the bacterial ribosomal protein bL21 family.</text>
</comment>
<dbReference type="GO" id="GO:0005737">
    <property type="term" value="C:cytoplasm"/>
    <property type="evidence" value="ECO:0007669"/>
    <property type="project" value="UniProtKB-ARBA"/>
</dbReference>
<gene>
    <name evidence="6" type="primary">rplU_14</name>
    <name evidence="6" type="ORF">SDC9_41513</name>
</gene>
<dbReference type="PROSITE" id="PS01169">
    <property type="entry name" value="RIBOSOMAL_L21"/>
    <property type="match status" value="1"/>
</dbReference>
<keyword evidence="5" id="KW-0687">Ribonucleoprotein</keyword>
<evidence type="ECO:0000256" key="2">
    <source>
        <dbReference type="ARBA" id="ARBA00022730"/>
    </source>
</evidence>